<dbReference type="Gene3D" id="1.20.5.4130">
    <property type="match status" value="1"/>
</dbReference>
<dbReference type="AlphaFoldDB" id="A0A8T1PV33"/>
<evidence type="ECO:0000313" key="8">
    <source>
        <dbReference type="EMBL" id="KAG6644742.1"/>
    </source>
</evidence>
<dbReference type="Gene3D" id="3.40.50.300">
    <property type="entry name" value="P-loop containing nucleotide triphosphate hydrolases"/>
    <property type="match status" value="1"/>
</dbReference>
<evidence type="ECO:0000256" key="1">
    <source>
        <dbReference type="ARBA" id="ARBA00022737"/>
    </source>
</evidence>
<dbReference type="InterPro" id="IPR055414">
    <property type="entry name" value="LRR_R13L4/SHOC2-like"/>
</dbReference>
<dbReference type="Pfam" id="PF18052">
    <property type="entry name" value="Rx_N"/>
    <property type="match status" value="1"/>
</dbReference>
<dbReference type="InterPro" id="IPR038005">
    <property type="entry name" value="RX-like_CC"/>
</dbReference>
<dbReference type="InterPro" id="IPR027417">
    <property type="entry name" value="P-loop_NTPase"/>
</dbReference>
<evidence type="ECO:0000259" key="6">
    <source>
        <dbReference type="Pfam" id="PF23559"/>
    </source>
</evidence>
<comment type="caution">
    <text evidence="8">The sequence shown here is derived from an EMBL/GenBank/DDBJ whole genome shotgun (WGS) entry which is preliminary data.</text>
</comment>
<keyword evidence="9" id="KW-1185">Reference proteome</keyword>
<dbReference type="InterPro" id="IPR044974">
    <property type="entry name" value="Disease_R_plants"/>
</dbReference>
<keyword evidence="3" id="KW-0611">Plant defense</keyword>
<evidence type="ECO:0000256" key="3">
    <source>
        <dbReference type="ARBA" id="ARBA00022821"/>
    </source>
</evidence>
<dbReference type="OrthoDB" id="3027644at2759"/>
<dbReference type="EMBL" id="CM031816">
    <property type="protein sequence ID" value="KAG6644742.1"/>
    <property type="molecule type" value="Genomic_DNA"/>
</dbReference>
<keyword evidence="2" id="KW-0547">Nucleotide-binding</keyword>
<dbReference type="InterPro" id="IPR041118">
    <property type="entry name" value="Rx_N"/>
</dbReference>
<dbReference type="PANTHER" id="PTHR23155">
    <property type="entry name" value="DISEASE RESISTANCE PROTEIN RP"/>
    <property type="match status" value="1"/>
</dbReference>
<dbReference type="PANTHER" id="PTHR23155:SF1193">
    <property type="entry name" value="DISEASE RESISTANCE PROTEIN RPP13-RELATED"/>
    <property type="match status" value="1"/>
</dbReference>
<dbReference type="Pfam" id="PF00931">
    <property type="entry name" value="NB-ARC"/>
    <property type="match status" value="1"/>
</dbReference>
<dbReference type="Gene3D" id="1.10.10.10">
    <property type="entry name" value="Winged helix-like DNA-binding domain superfamily/Winged helix DNA-binding domain"/>
    <property type="match status" value="1"/>
</dbReference>
<dbReference type="InterPro" id="IPR032675">
    <property type="entry name" value="LRR_dom_sf"/>
</dbReference>
<keyword evidence="1" id="KW-0677">Repeat</keyword>
<name>A0A8T1PV33_CARIL</name>
<gene>
    <name evidence="8" type="ORF">CIPAW_08G074900</name>
</gene>
<evidence type="ECO:0000313" key="9">
    <source>
        <dbReference type="Proteomes" id="UP000811609"/>
    </source>
</evidence>
<feature type="domain" description="Disease resistance R13L4/SHOC-2-like LRR" evidence="7">
    <location>
        <begin position="529"/>
        <end position="714"/>
    </location>
</feature>
<dbReference type="Pfam" id="PF23559">
    <property type="entry name" value="WHD_DRP"/>
    <property type="match status" value="1"/>
</dbReference>
<evidence type="ECO:0000256" key="2">
    <source>
        <dbReference type="ARBA" id="ARBA00022741"/>
    </source>
</evidence>
<reference evidence="8" key="1">
    <citation type="submission" date="2020-12" db="EMBL/GenBank/DDBJ databases">
        <title>WGS assembly of Carya illinoinensis cv. Pawnee.</title>
        <authorList>
            <person name="Platts A."/>
            <person name="Shu S."/>
            <person name="Wright S."/>
            <person name="Barry K."/>
            <person name="Edger P."/>
            <person name="Pires J.C."/>
            <person name="Schmutz J."/>
        </authorList>
    </citation>
    <scope>NUCLEOTIDE SEQUENCE</scope>
    <source>
        <tissue evidence="8">Leaf</tissue>
    </source>
</reference>
<dbReference type="GO" id="GO:0098542">
    <property type="term" value="P:defense response to other organism"/>
    <property type="evidence" value="ECO:0007669"/>
    <property type="project" value="TreeGrafter"/>
</dbReference>
<evidence type="ECO:0000259" key="4">
    <source>
        <dbReference type="Pfam" id="PF00931"/>
    </source>
</evidence>
<sequence length="854" mass="96629">MADSVVSLLLETLNQLLDQDSDLLYEVGDAIRSFHAELKSASGFIRNSEGQGNAEAVKELAKKISGVAYRAEDVIDTLAVNVAKQRTRGEFGKFIHVFGHRKMLQDAAKRINNFTRQVKEIYGERVSEGNQIADASSDSFLAGERSTKKEVYRPIFPKVVQTLLDELVKGDRRRKFISIVGEAGVGKTVLAREIYSDVSVQGHFKYRAWLHASQHCKARELLQEILELFRPMSTGERQGMTEAQLQKKLSECLKKNQYLIVVDDLRKIEGWDMVKQAFPDDSNGSRILLTCRPEYRDSTGSQTISHFLSPLDDAGSWDFLLYGLFPSGICAPKLEAPGKQMAEKCKGSPLSLSFLGRLLAMQLQHVEAWYKLANYLNTSCIQGSLHSIDLLLSFVHENLPNHLILCFLYFGMFPEGAEIPVKQLIQFWIAEGFIRKKGSKKEEDVGEQYLDELISLNLIIPISRRTDGGVKTCSIHDLFRKFCIFKGREMNYLETTESLSDAHENTRRLSIQVSSMKGILSKLRHRSGVRSFHFSVQDTQIVLPAFRWNALYKGFKLLRVLNLGTVDVSGVPKEVGRLIHMRYLRIRAPGVRHIPSTICNLLNLQTFDMRESSLSYLPDGIWRLQQLRHLYLFLLSSLPDHRGADEKSFVNLQTLSCIRPHKGMKRLMVKSKFPNVRKLKIASQKKEETTDFLESLDHLYHLHSLKIVSASKLPDPDAFPLKLTKLTFQGASLEESCMKTLEKLPNLRVLKLLQDSVSGEKIDISAGGFPQLLVLKMVELKITEWALGINAMGNLGHLVIHKCDLLKTMPGSLLSLDTLQVLEVILPSANLRESLQQFENKDGLKMRITPQAMF</sequence>
<dbReference type="Proteomes" id="UP000811609">
    <property type="component" value="Chromosome 8"/>
</dbReference>
<dbReference type="Pfam" id="PF23598">
    <property type="entry name" value="LRR_14"/>
    <property type="match status" value="1"/>
</dbReference>
<dbReference type="SUPFAM" id="SSF52058">
    <property type="entry name" value="L domain-like"/>
    <property type="match status" value="1"/>
</dbReference>
<protein>
    <submittedName>
        <fullName evidence="8">Uncharacterized protein</fullName>
    </submittedName>
</protein>
<dbReference type="Gene3D" id="1.10.8.430">
    <property type="entry name" value="Helical domain of apoptotic protease-activating factors"/>
    <property type="match status" value="1"/>
</dbReference>
<dbReference type="Gene3D" id="3.80.10.10">
    <property type="entry name" value="Ribonuclease Inhibitor"/>
    <property type="match status" value="1"/>
</dbReference>
<feature type="domain" description="Disease resistance protein winged helix" evidence="6">
    <location>
        <begin position="412"/>
        <end position="481"/>
    </location>
</feature>
<dbReference type="PRINTS" id="PR00364">
    <property type="entry name" value="DISEASERSIST"/>
</dbReference>
<feature type="domain" description="NB-ARC" evidence="4">
    <location>
        <begin position="159"/>
        <end position="320"/>
    </location>
</feature>
<dbReference type="InterPro" id="IPR036388">
    <property type="entry name" value="WH-like_DNA-bd_sf"/>
</dbReference>
<proteinExistence type="predicted"/>
<dbReference type="GO" id="GO:0043531">
    <property type="term" value="F:ADP binding"/>
    <property type="evidence" value="ECO:0007669"/>
    <property type="project" value="InterPro"/>
</dbReference>
<organism evidence="8 9">
    <name type="scientific">Carya illinoinensis</name>
    <name type="common">Pecan</name>
    <dbReference type="NCBI Taxonomy" id="32201"/>
    <lineage>
        <taxon>Eukaryota</taxon>
        <taxon>Viridiplantae</taxon>
        <taxon>Streptophyta</taxon>
        <taxon>Embryophyta</taxon>
        <taxon>Tracheophyta</taxon>
        <taxon>Spermatophyta</taxon>
        <taxon>Magnoliopsida</taxon>
        <taxon>eudicotyledons</taxon>
        <taxon>Gunneridae</taxon>
        <taxon>Pentapetalae</taxon>
        <taxon>rosids</taxon>
        <taxon>fabids</taxon>
        <taxon>Fagales</taxon>
        <taxon>Juglandaceae</taxon>
        <taxon>Carya</taxon>
    </lineage>
</organism>
<evidence type="ECO:0000259" key="7">
    <source>
        <dbReference type="Pfam" id="PF23598"/>
    </source>
</evidence>
<dbReference type="InterPro" id="IPR042197">
    <property type="entry name" value="Apaf_helical"/>
</dbReference>
<dbReference type="CDD" id="cd14798">
    <property type="entry name" value="RX-CC_like"/>
    <property type="match status" value="1"/>
</dbReference>
<dbReference type="InterPro" id="IPR002182">
    <property type="entry name" value="NB-ARC"/>
</dbReference>
<feature type="domain" description="Disease resistance N-terminal" evidence="5">
    <location>
        <begin position="5"/>
        <end position="95"/>
    </location>
</feature>
<dbReference type="InterPro" id="IPR058922">
    <property type="entry name" value="WHD_DRP"/>
</dbReference>
<dbReference type="FunFam" id="1.10.10.10:FF:000322">
    <property type="entry name" value="Probable disease resistance protein At1g63360"/>
    <property type="match status" value="1"/>
</dbReference>
<dbReference type="SUPFAM" id="SSF52540">
    <property type="entry name" value="P-loop containing nucleoside triphosphate hydrolases"/>
    <property type="match status" value="1"/>
</dbReference>
<accession>A0A8T1PV33</accession>
<evidence type="ECO:0000259" key="5">
    <source>
        <dbReference type="Pfam" id="PF18052"/>
    </source>
</evidence>